<sequence length="236" mass="27584">MHKKLEAELVSLAHSILQMKNKDEVLALKEKARLVYEKLSVLSFVDDYIVTTPNLKKTKEELIEEVQTKIENKSNITSVVHKVETSVKIKEKPVTPKREVEEKSMFEPTFDKVRIDIRELKANQISSKEEFRDSISADKTSTLFDDDDRPTEKKTLNDKMFNNTIQIGLNDRIAFVKNLFNFSQSDFNRVLSQLNTLKSEKEAKDFIYNQIKPDYNWAGKEEYEARLINIIERKFS</sequence>
<organism evidence="1 2">
    <name type="scientific">Aureibaculum algae</name>
    <dbReference type="NCBI Taxonomy" id="2584122"/>
    <lineage>
        <taxon>Bacteria</taxon>
        <taxon>Pseudomonadati</taxon>
        <taxon>Bacteroidota</taxon>
        <taxon>Flavobacteriia</taxon>
        <taxon>Flavobacteriales</taxon>
        <taxon>Flavobacteriaceae</taxon>
        <taxon>Aureibaculum</taxon>
    </lineage>
</organism>
<protein>
    <submittedName>
        <fullName evidence="1">Uncharacterized protein</fullName>
    </submittedName>
</protein>
<dbReference type="KEGG" id="fbe:FF125_00475"/>
<name>A0A5B7TLB9_9FLAO</name>
<dbReference type="AlphaFoldDB" id="A0A5B7TLB9"/>
<gene>
    <name evidence="1" type="ORF">FF125_00475</name>
</gene>
<reference evidence="1 2" key="1">
    <citation type="submission" date="2019-05" db="EMBL/GenBank/DDBJ databases">
        <title>Algicella ahnfeltiae gen. nov., sp. nov., a novel marine bacterium of the family Flavobacteriaceae isolated from a red alga.</title>
        <authorList>
            <person name="Nedashkovskaya O.I."/>
            <person name="Kukhlevskiy A.D."/>
            <person name="Kim S.-G."/>
            <person name="Zhukova N.V."/>
            <person name="Mikhailov V.V."/>
        </authorList>
    </citation>
    <scope>NUCLEOTIDE SEQUENCE [LARGE SCALE GENOMIC DNA]</scope>
    <source>
        <strain evidence="1 2">10Alg115</strain>
    </source>
</reference>
<evidence type="ECO:0000313" key="1">
    <source>
        <dbReference type="EMBL" id="QCX36980.1"/>
    </source>
</evidence>
<accession>A0A5B7TLB9</accession>
<dbReference type="EMBL" id="CP040749">
    <property type="protein sequence ID" value="QCX36980.1"/>
    <property type="molecule type" value="Genomic_DNA"/>
</dbReference>
<evidence type="ECO:0000313" key="2">
    <source>
        <dbReference type="Proteomes" id="UP000306229"/>
    </source>
</evidence>
<keyword evidence="2" id="KW-1185">Reference proteome</keyword>
<dbReference type="RefSeq" id="WP_138947941.1">
    <property type="nucleotide sequence ID" value="NZ_CP040749.1"/>
</dbReference>
<dbReference type="OrthoDB" id="1100725at2"/>
<proteinExistence type="predicted"/>
<dbReference type="Proteomes" id="UP000306229">
    <property type="component" value="Chromosome"/>
</dbReference>